<protein>
    <submittedName>
        <fullName evidence="1">Transposase, partial</fullName>
    </submittedName>
</protein>
<gene>
    <name evidence="1" type="primary">tnp</name>
</gene>
<sequence length="53" mass="6312">MIKLIDRYGIEIAKKEKNRYYSPELKEEIINNVLLRGRSQRSISLDYAILNSR</sequence>
<evidence type="ECO:0000313" key="1">
    <source>
        <dbReference type="EMBL" id="SCW20808.1"/>
    </source>
</evidence>
<dbReference type="EMBL" id="LT622831">
    <property type="protein sequence ID" value="SCW20808.1"/>
    <property type="molecule type" value="Genomic_DNA"/>
</dbReference>
<organism evidence="1">
    <name type="scientific">Streptococcus salivarius</name>
    <dbReference type="NCBI Taxonomy" id="1304"/>
    <lineage>
        <taxon>Bacteria</taxon>
        <taxon>Bacillati</taxon>
        <taxon>Bacillota</taxon>
        <taxon>Bacilli</taxon>
        <taxon>Lactobacillales</taxon>
        <taxon>Streptococcaceae</taxon>
        <taxon>Streptococcus</taxon>
    </lineage>
</organism>
<proteinExistence type="predicted"/>
<name>A0A1R3TDK3_STRSL</name>
<dbReference type="AlphaFoldDB" id="A0A1R3TDK3"/>
<reference evidence="1" key="1">
    <citation type="submission" date="2016-08" db="EMBL/GenBank/DDBJ databases">
        <authorList>
            <person name="Seilhamer J.J."/>
        </authorList>
    </citation>
    <scope>NUCLEOTIDE SEQUENCE</scope>
    <source>
        <strain evidence="1">L22</strain>
    </source>
</reference>
<accession>A0A1R3TDK3</accession>
<reference evidence="1" key="2">
    <citation type="submission" date="2017-02" db="EMBL/GenBank/DDBJ databases">
        <title>Diversity of integrative and conjugative elements of Streptococcus salivarius and their intra- and interspecies transfer.</title>
        <authorList>
            <person name="Dahmane N."/>
            <person name="Libante V."/>
            <person name="Charron-Bourgoin F."/>
            <person name="Guedon E."/>
            <person name="Guedon G."/>
            <person name="Leblond-Bourget N."/>
            <person name="Payot S."/>
        </authorList>
    </citation>
    <scope>NUCLEOTIDE SEQUENCE</scope>
    <source>
        <strain evidence="1">L22</strain>
    </source>
</reference>